<evidence type="ECO:0000313" key="2">
    <source>
        <dbReference type="EMBL" id="JAD29422.1"/>
    </source>
</evidence>
<accession>A0A0A8Z3K0</accession>
<reference evidence="2" key="1">
    <citation type="submission" date="2014-09" db="EMBL/GenBank/DDBJ databases">
        <authorList>
            <person name="Magalhaes I.L.F."/>
            <person name="Oliveira U."/>
            <person name="Santos F.R."/>
            <person name="Vidigal T.H.D.A."/>
            <person name="Brescovit A.D."/>
            <person name="Santos A.J."/>
        </authorList>
    </citation>
    <scope>NUCLEOTIDE SEQUENCE</scope>
    <source>
        <tissue evidence="2">Shoot tissue taken approximately 20 cm above the soil surface</tissue>
    </source>
</reference>
<dbReference type="AlphaFoldDB" id="A0A0A8Z3K0"/>
<dbReference type="EMBL" id="GBRH01268473">
    <property type="protein sequence ID" value="JAD29422.1"/>
    <property type="molecule type" value="Transcribed_RNA"/>
</dbReference>
<evidence type="ECO:0000256" key="1">
    <source>
        <dbReference type="SAM" id="MobiDB-lite"/>
    </source>
</evidence>
<feature type="region of interest" description="Disordered" evidence="1">
    <location>
        <begin position="1"/>
        <end position="22"/>
    </location>
</feature>
<proteinExistence type="predicted"/>
<name>A0A0A8Z3K0_ARUDO</name>
<organism evidence="2">
    <name type="scientific">Arundo donax</name>
    <name type="common">Giant reed</name>
    <name type="synonym">Donax arundinaceus</name>
    <dbReference type="NCBI Taxonomy" id="35708"/>
    <lineage>
        <taxon>Eukaryota</taxon>
        <taxon>Viridiplantae</taxon>
        <taxon>Streptophyta</taxon>
        <taxon>Embryophyta</taxon>
        <taxon>Tracheophyta</taxon>
        <taxon>Spermatophyta</taxon>
        <taxon>Magnoliopsida</taxon>
        <taxon>Liliopsida</taxon>
        <taxon>Poales</taxon>
        <taxon>Poaceae</taxon>
        <taxon>PACMAD clade</taxon>
        <taxon>Arundinoideae</taxon>
        <taxon>Arundineae</taxon>
        <taxon>Arundo</taxon>
    </lineage>
</organism>
<sequence length="22" mass="2632">MLQARRKHLDQIPKLMPSGKRK</sequence>
<protein>
    <submittedName>
        <fullName evidence="2">Uncharacterized protein</fullName>
    </submittedName>
</protein>
<reference evidence="2" key="2">
    <citation type="journal article" date="2015" name="Data Brief">
        <title>Shoot transcriptome of the giant reed, Arundo donax.</title>
        <authorList>
            <person name="Barrero R.A."/>
            <person name="Guerrero F.D."/>
            <person name="Moolhuijzen P."/>
            <person name="Goolsby J.A."/>
            <person name="Tidwell J."/>
            <person name="Bellgard S.E."/>
            <person name="Bellgard M.I."/>
        </authorList>
    </citation>
    <scope>NUCLEOTIDE SEQUENCE</scope>
    <source>
        <tissue evidence="2">Shoot tissue taken approximately 20 cm above the soil surface</tissue>
    </source>
</reference>